<evidence type="ECO:0000313" key="2">
    <source>
        <dbReference type="Proteomes" id="UP001056291"/>
    </source>
</evidence>
<keyword evidence="2" id="KW-1185">Reference proteome</keyword>
<sequence>MIGNNLGHSAPLGEMEMRMNKLTLVFILILGACTSFGPSPKDEDYTKALKNVPDANETMFIASVRFVQPDGEPTLYKGQLVTPTEVFFGRLLVTPSKLIIVIYDEESSEYITIFKIRYSEIDNFSAIREPDKSITFHLEVEEEIYWISGTFPLDRNGEEVESGEVREYIHKRLPESTGEFNPFIKKCYACKKS</sequence>
<protein>
    <submittedName>
        <fullName evidence="1">Uncharacterized protein</fullName>
    </submittedName>
</protein>
<reference evidence="1" key="1">
    <citation type="submission" date="2022-06" db="EMBL/GenBank/DDBJ databases">
        <title>Sneathiella actinostolidae sp. nov., isolated from a sea anemonein the Western Pacific Ocean.</title>
        <authorList>
            <person name="Wei M.J."/>
        </authorList>
    </citation>
    <scope>NUCLEOTIDE SEQUENCE</scope>
    <source>
        <strain evidence="1">PHK-P5</strain>
    </source>
</reference>
<evidence type="ECO:0000313" key="1">
    <source>
        <dbReference type="EMBL" id="USG59533.1"/>
    </source>
</evidence>
<accession>A0ABY4VX77</accession>
<dbReference type="RefSeq" id="WP_251932254.1">
    <property type="nucleotide sequence ID" value="NZ_CP098747.1"/>
</dbReference>
<organism evidence="1 2">
    <name type="scientific">Sneathiella marina</name>
    <dbReference type="NCBI Taxonomy" id="2950108"/>
    <lineage>
        <taxon>Bacteria</taxon>
        <taxon>Pseudomonadati</taxon>
        <taxon>Pseudomonadota</taxon>
        <taxon>Alphaproteobacteria</taxon>
        <taxon>Sneathiellales</taxon>
        <taxon>Sneathiellaceae</taxon>
        <taxon>Sneathiella</taxon>
    </lineage>
</organism>
<gene>
    <name evidence="1" type="ORF">NBZ79_10065</name>
</gene>
<name>A0ABY4VX77_9PROT</name>
<dbReference type="EMBL" id="CP098747">
    <property type="protein sequence ID" value="USG59533.1"/>
    <property type="molecule type" value="Genomic_DNA"/>
</dbReference>
<dbReference type="Proteomes" id="UP001056291">
    <property type="component" value="Chromosome"/>
</dbReference>
<proteinExistence type="predicted"/>